<reference evidence="2 3" key="1">
    <citation type="submission" date="2020-08" db="EMBL/GenBank/DDBJ databases">
        <title>Edaphobacter telluris sp. nov. and Acidobacterium dinghuensis sp. nov., two acidobacteria isolated from forest soil.</title>
        <authorList>
            <person name="Fu J."/>
            <person name="Qiu L."/>
        </authorList>
    </citation>
    <scope>NUCLEOTIDE SEQUENCE [LARGE SCALE GENOMIC DNA]</scope>
    <source>
        <strain evidence="2">4Y35</strain>
    </source>
</reference>
<sequence>MWIIIRAGIGFLCCLWMLQPMHAQSTPAQSTMDEQCQGSTVDSQGPETATAARAFLAELQAAVKANDKAKIARMVSYPMNFVQGTKRVHIRDKQTFLARYDTIFTEHVRTAILAQSSHCLFGNANGEMVGHGEVWFTELGDGSVKIITVNTSSGM</sequence>
<dbReference type="KEGG" id="adin:H7849_20140"/>
<protein>
    <recommendedName>
        <fullName evidence="4">Nuclear transport factor 2 family protein</fullName>
    </recommendedName>
</protein>
<dbReference type="Proteomes" id="UP000515312">
    <property type="component" value="Chromosome"/>
</dbReference>
<evidence type="ECO:0000313" key="2">
    <source>
        <dbReference type="EMBL" id="QNI31367.1"/>
    </source>
</evidence>
<evidence type="ECO:0000313" key="3">
    <source>
        <dbReference type="Proteomes" id="UP000515312"/>
    </source>
</evidence>
<gene>
    <name evidence="2" type="ORF">H7849_20140</name>
</gene>
<feature type="chain" id="PRO_5028958369" description="Nuclear transport factor 2 family protein" evidence="1">
    <location>
        <begin position="24"/>
        <end position="155"/>
    </location>
</feature>
<dbReference type="AlphaFoldDB" id="A0A7G8BFP7"/>
<evidence type="ECO:0008006" key="4">
    <source>
        <dbReference type="Google" id="ProtNLM"/>
    </source>
</evidence>
<organism evidence="2 3">
    <name type="scientific">Alloacidobacterium dinghuense</name>
    <dbReference type="NCBI Taxonomy" id="2763107"/>
    <lineage>
        <taxon>Bacteria</taxon>
        <taxon>Pseudomonadati</taxon>
        <taxon>Acidobacteriota</taxon>
        <taxon>Terriglobia</taxon>
        <taxon>Terriglobales</taxon>
        <taxon>Acidobacteriaceae</taxon>
        <taxon>Alloacidobacterium</taxon>
    </lineage>
</organism>
<dbReference type="EMBL" id="CP060394">
    <property type="protein sequence ID" value="QNI31367.1"/>
    <property type="molecule type" value="Genomic_DNA"/>
</dbReference>
<feature type="signal peptide" evidence="1">
    <location>
        <begin position="1"/>
        <end position="23"/>
    </location>
</feature>
<keyword evidence="3" id="KW-1185">Reference proteome</keyword>
<name>A0A7G8BFP7_9BACT</name>
<evidence type="ECO:0000256" key="1">
    <source>
        <dbReference type="SAM" id="SignalP"/>
    </source>
</evidence>
<accession>A0A7G8BFP7</accession>
<proteinExistence type="predicted"/>
<dbReference type="RefSeq" id="WP_186741948.1">
    <property type="nucleotide sequence ID" value="NZ_CP060394.1"/>
</dbReference>
<keyword evidence="1" id="KW-0732">Signal</keyword>